<evidence type="ECO:0000256" key="1">
    <source>
        <dbReference type="ARBA" id="ARBA00004496"/>
    </source>
</evidence>
<dbReference type="Gene3D" id="2.130.10.10">
    <property type="entry name" value="YVTN repeat-like/Quinoprotein amine dehydrogenase"/>
    <property type="match status" value="3"/>
</dbReference>
<evidence type="ECO:0000256" key="4">
    <source>
        <dbReference type="ARBA" id="ARBA00022694"/>
    </source>
</evidence>
<dbReference type="InterPro" id="IPR015943">
    <property type="entry name" value="WD40/YVTN_repeat-like_dom_sf"/>
</dbReference>
<dbReference type="SMART" id="SM00320">
    <property type="entry name" value="WD40"/>
    <property type="match status" value="7"/>
</dbReference>
<dbReference type="SUPFAM" id="SSF69322">
    <property type="entry name" value="Tricorn protease domain 2"/>
    <property type="match status" value="1"/>
</dbReference>
<dbReference type="EMBL" id="JAVFKD010000012">
    <property type="protein sequence ID" value="KAK5992823.1"/>
    <property type="molecule type" value="Genomic_DNA"/>
</dbReference>
<evidence type="ECO:0000256" key="8">
    <source>
        <dbReference type="SAM" id="MobiDB-lite"/>
    </source>
</evidence>
<evidence type="ECO:0000313" key="10">
    <source>
        <dbReference type="Proteomes" id="UP001338125"/>
    </source>
</evidence>
<dbReference type="SUPFAM" id="SSF50978">
    <property type="entry name" value="WD40 repeat-like"/>
    <property type="match status" value="2"/>
</dbReference>
<comment type="caution">
    <text evidence="9">The sequence shown here is derived from an EMBL/GenBank/DDBJ whole genome shotgun (WGS) entry which is preliminary data.</text>
</comment>
<protein>
    <submittedName>
        <fullName evidence="9">Endosomal recycling 2-like protein</fullName>
    </submittedName>
</protein>
<dbReference type="Proteomes" id="UP001338125">
    <property type="component" value="Unassembled WGS sequence"/>
</dbReference>
<dbReference type="PROSITE" id="PS50082">
    <property type="entry name" value="WD_REPEATS_2"/>
    <property type="match status" value="1"/>
</dbReference>
<sequence>MKSQNYHPTTNTTRWKLMQLRSHDRLRRDSSHVPVTGLALYRAPSPSGKLFALAGVDTDVVVYDAGSETSRVVCRIPVFADQPVHGIHVQKVEGDAAAAVLVWGSRDVALFSTRDFIGTDDGTQRKAPVVATATAPDWICDGAISPFDSSVGMLATAHNEVVPLRYSSSTGEISLGAAIHLSRPMLFTARILWESEKSVLVAGGTVFGHVIVWRYRWGHDGRATEFLFNLQGFEGSIFGVDISPLVTLSDGSTVRLLAGCSDDRTIRIWDITERRDGSSGSAAAASQLDQDIDTGFGGNSGNTEDTEASVGTENTPAPIAVAMGHASRIWGVRFAPVCGVDTLPVYSFGEDATSQRWLLKVTSKTTQGSPASKLLTGKLSHDRALSLHHGKHLWSNAILAEEDKTIIATGGGDSQVNLIEERVNTDVSNQHTGSGSSTILDVHDILKSVISPRTPAAGKEIISRYDFLTPDQILVTTSQGRLLLGSLKSSNGHEWQEIDIDEATSAELKLCYVLKAVGDGSALLGTTSGKIYHFQVSGRQVSHLVTLSGKIVDINCLYKRNKQKGPVGVLVYLHGQADSHYLTLDPSAGSLHSHEQVRGLDPRFVATSAAMINGRLIIGSRHGWLSILEQDENGTYRPILDLATRSFDTITAILPLPRESSNPQEVSPYILVTSKDGKYRIYEIEKHTEVISLHLRHETSPPFGPVIAGAWFTQTAVPELILYGFRSKSFVIWNETRKEELANIDCGGAHRTFQLAYDELDPGRFRFAFTKTSKLFLHSSNKLSHKSLRLGVHGREIKALSSNGRYVASGAEDTSIRIWEHKSEEKGRQADLRCVATMKTHVTGIQRLTWFEENYLFSSAGNEEFFVWRVRELESSYKGLAVFCEGVFTDKSADGDLRIMDFDIVRPDHGDGIIITMGFSNSTLKTYRYTSDNGGFELFAEGSYTGACFTQTRHLSMRNGVLKILIASTDGHISLWGTGSGEGQAGNYVLEQAAQLHQNSVKSLDMVKTDEGYLVFTGGDDNGVGVALVEETSGNTDTHSWKVSSRGVVRKAHAAAVTGVALLCRGTEVFGVSVSNDQRVKAWRIASGRERRVGLLGEVCSGVADVGDISLIDHPAETRATIVKSPAISSRAHFFFISVPPVSYFNLAHLSIDAGKLPSPRRAPLTRDEVRLKIQGSTKKPITNSTMKSFLFLLSTLSLSPIILVAAAPVGPLGPCPDIKVDAILRGEMDPSECCSYGICKGDVVISVGN</sequence>
<evidence type="ECO:0000256" key="7">
    <source>
        <dbReference type="PROSITE-ProRule" id="PRU00221"/>
    </source>
</evidence>
<accession>A0ABR0SL22</accession>
<dbReference type="Pfam" id="PF00400">
    <property type="entry name" value="WD40"/>
    <property type="match status" value="2"/>
</dbReference>
<comment type="similarity">
    <text evidence="6">Belongs to the WD repeat WDR6 family.</text>
</comment>
<organism evidence="9 10">
    <name type="scientific">Cladobotryum mycophilum</name>
    <dbReference type="NCBI Taxonomy" id="491253"/>
    <lineage>
        <taxon>Eukaryota</taxon>
        <taxon>Fungi</taxon>
        <taxon>Dikarya</taxon>
        <taxon>Ascomycota</taxon>
        <taxon>Pezizomycotina</taxon>
        <taxon>Sordariomycetes</taxon>
        <taxon>Hypocreomycetidae</taxon>
        <taxon>Hypocreales</taxon>
        <taxon>Hypocreaceae</taxon>
        <taxon>Cladobotryum</taxon>
    </lineage>
</organism>
<keyword evidence="5" id="KW-0677">Repeat</keyword>
<evidence type="ECO:0000256" key="3">
    <source>
        <dbReference type="ARBA" id="ARBA00022574"/>
    </source>
</evidence>
<feature type="region of interest" description="Disordered" evidence="8">
    <location>
        <begin position="291"/>
        <end position="312"/>
    </location>
</feature>
<evidence type="ECO:0000313" key="9">
    <source>
        <dbReference type="EMBL" id="KAK5992823.1"/>
    </source>
</evidence>
<evidence type="ECO:0000256" key="6">
    <source>
        <dbReference type="ARBA" id="ARBA00038255"/>
    </source>
</evidence>
<gene>
    <name evidence="9" type="ORF">PT974_06243</name>
</gene>
<keyword evidence="10" id="KW-1185">Reference proteome</keyword>
<keyword evidence="4" id="KW-0819">tRNA processing</keyword>
<evidence type="ECO:0000256" key="2">
    <source>
        <dbReference type="ARBA" id="ARBA00022490"/>
    </source>
</evidence>
<dbReference type="PANTHER" id="PTHR14344:SF3">
    <property type="entry name" value="WD REPEAT-CONTAINING PROTEIN 6"/>
    <property type="match status" value="1"/>
</dbReference>
<name>A0ABR0SL22_9HYPO</name>
<dbReference type="PANTHER" id="PTHR14344">
    <property type="entry name" value="WD REPEAT PROTEIN"/>
    <property type="match status" value="1"/>
</dbReference>
<dbReference type="InterPro" id="IPR051973">
    <property type="entry name" value="tRNA_Anticodon_Mtase-Reg"/>
</dbReference>
<comment type="subcellular location">
    <subcellularLocation>
        <location evidence="1">Cytoplasm</location>
    </subcellularLocation>
</comment>
<reference evidence="9 10" key="1">
    <citation type="submission" date="2024-01" db="EMBL/GenBank/DDBJ databases">
        <title>Complete genome of Cladobotryum mycophilum ATHUM6906.</title>
        <authorList>
            <person name="Christinaki A.C."/>
            <person name="Myridakis A.I."/>
            <person name="Kouvelis V.N."/>
        </authorList>
    </citation>
    <scope>NUCLEOTIDE SEQUENCE [LARGE SCALE GENOMIC DNA]</scope>
    <source>
        <strain evidence="9 10">ATHUM6906</strain>
    </source>
</reference>
<feature type="repeat" description="WD" evidence="7">
    <location>
        <begin position="799"/>
        <end position="829"/>
    </location>
</feature>
<dbReference type="InterPro" id="IPR001680">
    <property type="entry name" value="WD40_rpt"/>
</dbReference>
<dbReference type="InterPro" id="IPR036322">
    <property type="entry name" value="WD40_repeat_dom_sf"/>
</dbReference>
<proteinExistence type="inferred from homology"/>
<evidence type="ECO:0000256" key="5">
    <source>
        <dbReference type="ARBA" id="ARBA00022737"/>
    </source>
</evidence>
<keyword evidence="2" id="KW-0963">Cytoplasm</keyword>
<keyword evidence="3 7" id="KW-0853">WD repeat</keyword>